<name>A0A7J6ECE6_CANSA</name>
<proteinExistence type="predicted"/>
<dbReference type="EMBL" id="JAATIQ010000435">
    <property type="protein sequence ID" value="KAF4356105.1"/>
    <property type="molecule type" value="Genomic_DNA"/>
</dbReference>
<organism evidence="2 3">
    <name type="scientific">Cannabis sativa</name>
    <name type="common">Hemp</name>
    <name type="synonym">Marijuana</name>
    <dbReference type="NCBI Taxonomy" id="3483"/>
    <lineage>
        <taxon>Eukaryota</taxon>
        <taxon>Viridiplantae</taxon>
        <taxon>Streptophyta</taxon>
        <taxon>Embryophyta</taxon>
        <taxon>Tracheophyta</taxon>
        <taxon>Spermatophyta</taxon>
        <taxon>Magnoliopsida</taxon>
        <taxon>eudicotyledons</taxon>
        <taxon>Gunneridae</taxon>
        <taxon>Pentapetalae</taxon>
        <taxon>rosids</taxon>
        <taxon>fabids</taxon>
        <taxon>Rosales</taxon>
        <taxon>Cannabaceae</taxon>
        <taxon>Cannabis</taxon>
    </lineage>
</organism>
<evidence type="ECO:0000313" key="3">
    <source>
        <dbReference type="Proteomes" id="UP000583929"/>
    </source>
</evidence>
<accession>A0A7J6ECE6</accession>
<protein>
    <recommendedName>
        <fullName evidence="4">Stress induced protein</fullName>
    </recommendedName>
</protein>
<dbReference type="AlphaFoldDB" id="A0A7J6ECE6"/>
<feature type="compositionally biased region" description="Basic and acidic residues" evidence="1">
    <location>
        <begin position="138"/>
        <end position="148"/>
    </location>
</feature>
<keyword evidence="3" id="KW-1185">Reference proteome</keyword>
<comment type="caution">
    <text evidence="2">The sequence shown here is derived from an EMBL/GenBank/DDBJ whole genome shotgun (WGS) entry which is preliminary data.</text>
</comment>
<dbReference type="PANTHER" id="PTHR47076:SF1">
    <property type="entry name" value="NHL DOMAIN PROTEIN"/>
    <property type="match status" value="1"/>
</dbReference>
<evidence type="ECO:0000256" key="1">
    <source>
        <dbReference type="SAM" id="MobiDB-lite"/>
    </source>
</evidence>
<dbReference type="Proteomes" id="UP000583929">
    <property type="component" value="Unassembled WGS sequence"/>
</dbReference>
<feature type="region of interest" description="Disordered" evidence="1">
    <location>
        <begin position="121"/>
        <end position="148"/>
    </location>
</feature>
<evidence type="ECO:0000313" key="2">
    <source>
        <dbReference type="EMBL" id="KAF4356105.1"/>
    </source>
</evidence>
<gene>
    <name evidence="2" type="ORF">G4B88_012570</name>
</gene>
<sequence>MADKPIFTNMPQNENYEQRARRGEEEEEEEFESEGNACSCFGVFVGRRRRSGGDYERETRIKTWLVKKVKKVKEFSEVVAGPKWKNFIRKIGGYCNGNNKKQKNMNRFQYDAQSYALNFDNGGARFDDEEDEEETNGEGDRLLDFSHR</sequence>
<reference evidence="2 3" key="1">
    <citation type="journal article" date="2020" name="bioRxiv">
        <title>Sequence and annotation of 42 cannabis genomes reveals extensive copy number variation in cannabinoid synthesis and pathogen resistance genes.</title>
        <authorList>
            <person name="Mckernan K.J."/>
            <person name="Helbert Y."/>
            <person name="Kane L.T."/>
            <person name="Ebling H."/>
            <person name="Zhang L."/>
            <person name="Liu B."/>
            <person name="Eaton Z."/>
            <person name="Mclaughlin S."/>
            <person name="Kingan S."/>
            <person name="Baybayan P."/>
            <person name="Concepcion G."/>
            <person name="Jordan M."/>
            <person name="Riva A."/>
            <person name="Barbazuk W."/>
            <person name="Harkins T."/>
        </authorList>
    </citation>
    <scope>NUCLEOTIDE SEQUENCE [LARGE SCALE GENOMIC DNA]</scope>
    <source>
        <strain evidence="3">cv. Jamaican Lion 4</strain>
        <tissue evidence="2">Leaf</tissue>
    </source>
</reference>
<evidence type="ECO:0008006" key="4">
    <source>
        <dbReference type="Google" id="ProtNLM"/>
    </source>
</evidence>
<dbReference type="PANTHER" id="PTHR47076">
    <property type="entry name" value="NHL DOMAIN PROTEIN"/>
    <property type="match status" value="1"/>
</dbReference>
<feature type="compositionally biased region" description="Acidic residues" evidence="1">
    <location>
        <begin position="127"/>
        <end position="137"/>
    </location>
</feature>
<feature type="region of interest" description="Disordered" evidence="1">
    <location>
        <begin position="1"/>
        <end position="30"/>
    </location>
</feature>